<dbReference type="InterPro" id="IPR007359">
    <property type="entry name" value="SigmaE_reg_RseC_MucC"/>
</dbReference>
<organism evidence="2 3">
    <name type="scientific">Caviibacterium pharyngocola</name>
    <dbReference type="NCBI Taxonomy" id="28159"/>
    <lineage>
        <taxon>Bacteria</taxon>
        <taxon>Pseudomonadati</taxon>
        <taxon>Pseudomonadota</taxon>
        <taxon>Gammaproteobacteria</taxon>
        <taxon>Pasteurellales</taxon>
        <taxon>Pasteurellaceae</taxon>
        <taxon>Caviibacterium</taxon>
    </lineage>
</organism>
<feature type="transmembrane region" description="Helical" evidence="1">
    <location>
        <begin position="107"/>
        <end position="126"/>
    </location>
</feature>
<comment type="caution">
    <text evidence="2">The sequence shown here is derived from an EMBL/GenBank/DDBJ whole genome shotgun (WGS) entry which is preliminary data.</text>
</comment>
<evidence type="ECO:0000313" key="3">
    <source>
        <dbReference type="Proteomes" id="UP000230282"/>
    </source>
</evidence>
<accession>A0A2M8RTI1</accession>
<dbReference type="Proteomes" id="UP000230282">
    <property type="component" value="Unassembled WGS sequence"/>
</dbReference>
<gene>
    <name evidence="2" type="ORF">CVP04_10410</name>
</gene>
<proteinExistence type="predicted"/>
<dbReference type="InterPro" id="IPR026268">
    <property type="entry name" value="RseC"/>
</dbReference>
<dbReference type="Pfam" id="PF04246">
    <property type="entry name" value="RseC_MucC"/>
    <property type="match status" value="1"/>
</dbReference>
<dbReference type="PANTHER" id="PTHR35867:SF1">
    <property type="entry name" value="PROTEIN RSEC"/>
    <property type="match status" value="1"/>
</dbReference>
<reference evidence="2 3" key="1">
    <citation type="submission" date="2017-11" db="EMBL/GenBank/DDBJ databases">
        <title>Reclassification of Bisgaard taxon 5 as Caviibacterium pharyngocola gen. nov., sp. nov.</title>
        <authorList>
            <person name="Christensen H."/>
        </authorList>
    </citation>
    <scope>NUCLEOTIDE SEQUENCE [LARGE SCALE GENOMIC DNA]</scope>
    <source>
        <strain evidence="2 3">7_3</strain>
    </source>
</reference>
<name>A0A2M8RTI1_9PAST</name>
<dbReference type="AlphaFoldDB" id="A0A2M8RTI1"/>
<evidence type="ECO:0000256" key="1">
    <source>
        <dbReference type="SAM" id="Phobius"/>
    </source>
</evidence>
<keyword evidence="1" id="KW-0472">Membrane</keyword>
<dbReference type="EMBL" id="PHGZ01000026">
    <property type="protein sequence ID" value="PJG82185.1"/>
    <property type="molecule type" value="Genomic_DNA"/>
</dbReference>
<evidence type="ECO:0000313" key="2">
    <source>
        <dbReference type="EMBL" id="PJG82185.1"/>
    </source>
</evidence>
<keyword evidence="1" id="KW-1133">Transmembrane helix</keyword>
<protein>
    <submittedName>
        <fullName evidence="2">Uncharacterized protein</fullName>
    </submittedName>
</protein>
<sequence length="145" mass="15783">MLKESAVVIHYESGTATVKCQSQSACGQCAAKSACGNAALSELTGGVGEHIFSVETLTPLRVGQRVEIGLPERSLIQSVLLIYLFPLSVLLLGTLTAQYFFREELFAALFIFFCTALSFIVVRYLATKLQKKSAYKPILLKVISS</sequence>
<feature type="transmembrane region" description="Helical" evidence="1">
    <location>
        <begin position="80"/>
        <end position="101"/>
    </location>
</feature>
<dbReference type="OrthoDB" id="9795854at2"/>
<keyword evidence="1" id="KW-0812">Transmembrane</keyword>
<keyword evidence="3" id="KW-1185">Reference proteome</keyword>
<dbReference type="PANTHER" id="PTHR35867">
    <property type="entry name" value="PROTEIN RSEC"/>
    <property type="match status" value="1"/>
</dbReference>
<dbReference type="PIRSF" id="PIRSF004923">
    <property type="entry name" value="RseC"/>
    <property type="match status" value="1"/>
</dbReference>
<dbReference type="RefSeq" id="WP_100297448.1">
    <property type="nucleotide sequence ID" value="NZ_PHGZ01000026.1"/>
</dbReference>